<organism evidence="11 12">
    <name type="scientific">Boseongicola aestuarii</name>
    <dbReference type="NCBI Taxonomy" id="1470561"/>
    <lineage>
        <taxon>Bacteria</taxon>
        <taxon>Pseudomonadati</taxon>
        <taxon>Pseudomonadota</taxon>
        <taxon>Alphaproteobacteria</taxon>
        <taxon>Rhodobacterales</taxon>
        <taxon>Paracoccaceae</taxon>
        <taxon>Boseongicola</taxon>
    </lineage>
</organism>
<dbReference type="InterPro" id="IPR017871">
    <property type="entry name" value="ABC_transporter-like_CS"/>
</dbReference>
<keyword evidence="5" id="KW-0677">Repeat</keyword>
<dbReference type="PROSITE" id="PS00211">
    <property type="entry name" value="ABC_TRANSPORTER_1"/>
    <property type="match status" value="1"/>
</dbReference>
<dbReference type="InterPro" id="IPR003439">
    <property type="entry name" value="ABC_transporter-like_ATP-bd"/>
</dbReference>
<dbReference type="PANTHER" id="PTHR43790:SF4">
    <property type="entry name" value="GUANOSINE IMPORT ATP-BINDING PROTEIN NUPO"/>
    <property type="match status" value="1"/>
</dbReference>
<dbReference type="SMART" id="SM00382">
    <property type="entry name" value="AAA"/>
    <property type="match status" value="2"/>
</dbReference>
<keyword evidence="8" id="KW-1278">Translocase</keyword>
<sequence length="503" mass="53992">MQVELKGITKRFGSVVANNGVDLTIRPGEVLGLLGENGAGKSTLMNVLCGLYSPTEGEIIINGTPVRFEGPGDAIRAGIGMVHQHFMLIPVFSVAENVVLGIEPVGRFDHLDLETARTQVRRLSEEYGLSVDPDAIVETLPVGVQQRVEIIKVLFREADVLILDEPTAVLTPQEVDEFFQIVRSLCDTGKAIVFITHKLNEILEISDRISVIRRGEIVGSGDPKQLTRPDLAEMMVGHPVDFNVERAPFDPGEVILNVSDLTVLHDDGAIAVNRLSLQVRSGEVVGIAGVQGNGQSALIEALAGLRMPAGGIVLFDGTDITAASPRARHRMGIAHIPEDRQAAGLIGSFTVAENMVLDTYYDARFSRGGSIDWARVNAVAESAARDYDVRTPSIHSDAAHLSGGNQQKLIVARELSRDTRLLIAGQPTRGLDVGSIAYIHARLMAARDEGDGILIVSSELDEILSVSDRILVMFKGRIVAEYEPGKTPVDKGTIGLAMAGAAT</sequence>
<dbReference type="CDD" id="cd03216">
    <property type="entry name" value="ABC_Carb_Monos_I"/>
    <property type="match status" value="1"/>
</dbReference>
<protein>
    <submittedName>
        <fullName evidence="11">Ribose import ATP-binding protein RbsA</fullName>
        <ecNumber evidence="11">3.6.3.17</ecNumber>
    </submittedName>
</protein>
<dbReference type="EC" id="3.6.3.17" evidence="11"/>
<dbReference type="SUPFAM" id="SSF52540">
    <property type="entry name" value="P-loop containing nucleoside triphosphate hydrolases"/>
    <property type="match status" value="2"/>
</dbReference>
<evidence type="ECO:0000256" key="9">
    <source>
        <dbReference type="ARBA" id="ARBA00023136"/>
    </source>
</evidence>
<dbReference type="GO" id="GO:0005524">
    <property type="term" value="F:ATP binding"/>
    <property type="evidence" value="ECO:0007669"/>
    <property type="project" value="UniProtKB-KW"/>
</dbReference>
<evidence type="ECO:0000256" key="2">
    <source>
        <dbReference type="ARBA" id="ARBA00022448"/>
    </source>
</evidence>
<dbReference type="Proteomes" id="UP000201838">
    <property type="component" value="Unassembled WGS sequence"/>
</dbReference>
<evidence type="ECO:0000256" key="6">
    <source>
        <dbReference type="ARBA" id="ARBA00022741"/>
    </source>
</evidence>
<evidence type="ECO:0000256" key="3">
    <source>
        <dbReference type="ARBA" id="ARBA00022475"/>
    </source>
</evidence>
<evidence type="ECO:0000313" key="12">
    <source>
        <dbReference type="Proteomes" id="UP000201838"/>
    </source>
</evidence>
<comment type="subcellular location">
    <subcellularLocation>
        <location evidence="1">Cell membrane</location>
        <topology evidence="1">Peripheral membrane protein</topology>
    </subcellularLocation>
</comment>
<dbReference type="PANTHER" id="PTHR43790">
    <property type="entry name" value="CARBOHYDRATE TRANSPORT ATP-BINDING PROTEIN MG119-RELATED"/>
    <property type="match status" value="1"/>
</dbReference>
<dbReference type="Gene3D" id="3.40.50.300">
    <property type="entry name" value="P-loop containing nucleotide triphosphate hydrolases"/>
    <property type="match status" value="2"/>
</dbReference>
<keyword evidence="12" id="KW-1185">Reference proteome</keyword>
<keyword evidence="6" id="KW-0547">Nucleotide-binding</keyword>
<proteinExistence type="predicted"/>
<evidence type="ECO:0000256" key="1">
    <source>
        <dbReference type="ARBA" id="ARBA00004202"/>
    </source>
</evidence>
<evidence type="ECO:0000259" key="10">
    <source>
        <dbReference type="PROSITE" id="PS50893"/>
    </source>
</evidence>
<dbReference type="PROSITE" id="PS50893">
    <property type="entry name" value="ABC_TRANSPORTER_2"/>
    <property type="match status" value="2"/>
</dbReference>
<keyword evidence="3" id="KW-1003">Cell membrane</keyword>
<name>A0A238IVI4_9RHOB</name>
<dbReference type="RefSeq" id="WP_093971994.1">
    <property type="nucleotide sequence ID" value="NZ_FXXQ01000001.1"/>
</dbReference>
<dbReference type="InterPro" id="IPR003593">
    <property type="entry name" value="AAA+_ATPase"/>
</dbReference>
<dbReference type="CDD" id="cd03215">
    <property type="entry name" value="ABC_Carb_Monos_II"/>
    <property type="match status" value="1"/>
</dbReference>
<keyword evidence="2" id="KW-0813">Transport</keyword>
<dbReference type="InterPro" id="IPR050107">
    <property type="entry name" value="ABC_carbohydrate_import_ATPase"/>
</dbReference>
<dbReference type="InterPro" id="IPR027417">
    <property type="entry name" value="P-loop_NTPase"/>
</dbReference>
<feature type="domain" description="ABC transporter" evidence="10">
    <location>
        <begin position="3"/>
        <end position="239"/>
    </location>
</feature>
<evidence type="ECO:0000256" key="4">
    <source>
        <dbReference type="ARBA" id="ARBA00022597"/>
    </source>
</evidence>
<evidence type="ECO:0000313" key="11">
    <source>
        <dbReference type="EMBL" id="SMX21972.1"/>
    </source>
</evidence>
<keyword evidence="9" id="KW-0472">Membrane</keyword>
<dbReference type="AlphaFoldDB" id="A0A238IVI4"/>
<evidence type="ECO:0000256" key="8">
    <source>
        <dbReference type="ARBA" id="ARBA00022967"/>
    </source>
</evidence>
<keyword evidence="11" id="KW-0378">Hydrolase</keyword>
<dbReference type="EMBL" id="FXXQ01000001">
    <property type="protein sequence ID" value="SMX21972.1"/>
    <property type="molecule type" value="Genomic_DNA"/>
</dbReference>
<evidence type="ECO:0000256" key="7">
    <source>
        <dbReference type="ARBA" id="ARBA00022840"/>
    </source>
</evidence>
<dbReference type="GO" id="GO:0016887">
    <property type="term" value="F:ATP hydrolysis activity"/>
    <property type="evidence" value="ECO:0007669"/>
    <property type="project" value="InterPro"/>
</dbReference>
<dbReference type="Pfam" id="PF00005">
    <property type="entry name" value="ABC_tran"/>
    <property type="match status" value="2"/>
</dbReference>
<reference evidence="12" key="1">
    <citation type="submission" date="2017-05" db="EMBL/GenBank/DDBJ databases">
        <authorList>
            <person name="Rodrigo-Torres L."/>
            <person name="Arahal R. D."/>
            <person name="Lucena T."/>
        </authorList>
    </citation>
    <scope>NUCLEOTIDE SEQUENCE [LARGE SCALE GENOMIC DNA]</scope>
    <source>
        <strain evidence="12">CECT 8489</strain>
    </source>
</reference>
<gene>
    <name evidence="11" type="primary">rbsA_1</name>
    <name evidence="11" type="ORF">BOA8489_00059</name>
</gene>
<keyword evidence="7 11" id="KW-0067">ATP-binding</keyword>
<accession>A0A238IVI4</accession>
<evidence type="ECO:0000256" key="5">
    <source>
        <dbReference type="ARBA" id="ARBA00022737"/>
    </source>
</evidence>
<dbReference type="OrthoDB" id="9805029at2"/>
<keyword evidence="4" id="KW-0762">Sugar transport</keyword>
<dbReference type="FunFam" id="3.40.50.300:FF:000127">
    <property type="entry name" value="Ribose import ATP-binding protein RbsA"/>
    <property type="match status" value="1"/>
</dbReference>
<dbReference type="GO" id="GO:0005886">
    <property type="term" value="C:plasma membrane"/>
    <property type="evidence" value="ECO:0007669"/>
    <property type="project" value="UniProtKB-SubCell"/>
</dbReference>
<feature type="domain" description="ABC transporter" evidence="10">
    <location>
        <begin position="256"/>
        <end position="500"/>
    </location>
</feature>